<dbReference type="RefSeq" id="WP_160897090.1">
    <property type="nucleotide sequence ID" value="NZ_WUMU01000039.1"/>
</dbReference>
<dbReference type="PANTHER" id="PTHR43794">
    <property type="entry name" value="AMINOHYDROLASE SSNA-RELATED"/>
    <property type="match status" value="1"/>
</dbReference>
<accession>A0A6L7GDZ3</accession>
<dbReference type="InterPro" id="IPR006680">
    <property type="entry name" value="Amidohydro-rel"/>
</dbReference>
<feature type="domain" description="Amidohydrolase-related" evidence="3">
    <location>
        <begin position="59"/>
        <end position="411"/>
    </location>
</feature>
<organism evidence="4 5">
    <name type="scientific">Pseudooceanicola albus</name>
    <dbReference type="NCBI Taxonomy" id="2692189"/>
    <lineage>
        <taxon>Bacteria</taxon>
        <taxon>Pseudomonadati</taxon>
        <taxon>Pseudomonadota</taxon>
        <taxon>Alphaproteobacteria</taxon>
        <taxon>Rhodobacterales</taxon>
        <taxon>Paracoccaceae</taxon>
        <taxon>Pseudooceanicola</taxon>
    </lineage>
</organism>
<keyword evidence="2 4" id="KW-0378">Hydrolase</keyword>
<dbReference type="AlphaFoldDB" id="A0A6L7GDZ3"/>
<proteinExistence type="inferred from homology"/>
<dbReference type="InterPro" id="IPR050287">
    <property type="entry name" value="MTA/SAH_deaminase"/>
</dbReference>
<evidence type="ECO:0000313" key="5">
    <source>
        <dbReference type="Proteomes" id="UP000477911"/>
    </source>
</evidence>
<gene>
    <name evidence="4" type="ORF">GR170_24395</name>
</gene>
<dbReference type="InterPro" id="IPR011059">
    <property type="entry name" value="Metal-dep_hydrolase_composite"/>
</dbReference>
<dbReference type="InterPro" id="IPR032466">
    <property type="entry name" value="Metal_Hydrolase"/>
</dbReference>
<comment type="caution">
    <text evidence="4">The sequence shown here is derived from an EMBL/GenBank/DDBJ whole genome shotgun (WGS) entry which is preliminary data.</text>
</comment>
<dbReference type="EMBL" id="WUMU01000039">
    <property type="protein sequence ID" value="MXN20973.1"/>
    <property type="molecule type" value="Genomic_DNA"/>
</dbReference>
<evidence type="ECO:0000256" key="2">
    <source>
        <dbReference type="ARBA" id="ARBA00022801"/>
    </source>
</evidence>
<dbReference type="Proteomes" id="UP000477911">
    <property type="component" value="Unassembled WGS sequence"/>
</dbReference>
<evidence type="ECO:0000259" key="3">
    <source>
        <dbReference type="Pfam" id="PF01979"/>
    </source>
</evidence>
<sequence length="455" mass="50326">MANQILTADHVVTMDAKRSVLRNAGVAIKANRIVAVGERDRLLADNPDLPVRHFPNHLLMPGLVNAHCHSGILRGTAEGLPVWDWLRLYIDPMHRVLNPREAEVASWICYAEAALSGTTTIVDMWRYMEGSARAAKTIGTRSVLVPYVGEHPDYDYFETLESNERLLETWHRSCDDRIHVWVGMEHLFYATEDKYRDFIDLARKYDTGFHTHSNEAEIELAEMARRYGKRSVQAMQDFGFFDTRHTLLAHCVWLDDTEIQIIADRGVGVAHNPVSNMKLASGIAPVEKLLKAGVAVGIGTDGEKENNNLDMFDDMKAASLLGKLNTLDAAALDSWDVLAMGTSLGARSIGLQEDIGSLEVGKKADIVALRTDTPRMTPLIGDGQFLNLHHNIVHAARGGDVDMTMVDGKIIVDGGQLVNVDMQALIHDVHDVIPGLFARRAEFLAQNKNGAVSPV</sequence>
<dbReference type="SUPFAM" id="SSF51338">
    <property type="entry name" value="Composite domain of metallo-dependent hydrolases"/>
    <property type="match status" value="1"/>
</dbReference>
<name>A0A6L7GDZ3_9RHOB</name>
<dbReference type="SUPFAM" id="SSF51556">
    <property type="entry name" value="Metallo-dependent hydrolases"/>
    <property type="match status" value="1"/>
</dbReference>
<dbReference type="Pfam" id="PF01979">
    <property type="entry name" value="Amidohydro_1"/>
    <property type="match status" value="1"/>
</dbReference>
<dbReference type="Gene3D" id="3.20.20.140">
    <property type="entry name" value="Metal-dependent hydrolases"/>
    <property type="match status" value="1"/>
</dbReference>
<comment type="similarity">
    <text evidence="1">Belongs to the metallo-dependent hydrolases superfamily. ATZ/TRZ family.</text>
</comment>
<dbReference type="GO" id="GO:0016810">
    <property type="term" value="F:hydrolase activity, acting on carbon-nitrogen (but not peptide) bonds"/>
    <property type="evidence" value="ECO:0007669"/>
    <property type="project" value="InterPro"/>
</dbReference>
<dbReference type="Gene3D" id="2.30.40.10">
    <property type="entry name" value="Urease, subunit C, domain 1"/>
    <property type="match status" value="1"/>
</dbReference>
<evidence type="ECO:0000256" key="1">
    <source>
        <dbReference type="ARBA" id="ARBA00006745"/>
    </source>
</evidence>
<dbReference type="CDD" id="cd01298">
    <property type="entry name" value="ATZ_TRZ_like"/>
    <property type="match status" value="1"/>
</dbReference>
<dbReference type="PANTHER" id="PTHR43794:SF11">
    <property type="entry name" value="AMIDOHYDROLASE-RELATED DOMAIN-CONTAINING PROTEIN"/>
    <property type="match status" value="1"/>
</dbReference>
<protein>
    <submittedName>
        <fullName evidence="4">Amidohydrolase family protein</fullName>
    </submittedName>
</protein>
<reference evidence="4 5" key="1">
    <citation type="submission" date="2019-12" db="EMBL/GenBank/DDBJ databases">
        <authorList>
            <person name="Li M."/>
        </authorList>
    </citation>
    <scope>NUCLEOTIDE SEQUENCE [LARGE SCALE GENOMIC DNA]</scope>
    <source>
        <strain evidence="4 5">GBMRC 2024</strain>
    </source>
</reference>
<keyword evidence="5" id="KW-1185">Reference proteome</keyword>
<evidence type="ECO:0000313" key="4">
    <source>
        <dbReference type="EMBL" id="MXN20973.1"/>
    </source>
</evidence>